<dbReference type="InterPro" id="IPR000836">
    <property type="entry name" value="PRTase_dom"/>
</dbReference>
<gene>
    <name evidence="3" type="ORF">FY030_04155</name>
</gene>
<evidence type="ECO:0000313" key="4">
    <source>
        <dbReference type="Proteomes" id="UP000326546"/>
    </source>
</evidence>
<accession>A0A5J6V2W4</accession>
<dbReference type="Gene3D" id="3.40.50.2020">
    <property type="match status" value="1"/>
</dbReference>
<evidence type="ECO:0000256" key="1">
    <source>
        <dbReference type="ARBA" id="ARBA00008007"/>
    </source>
</evidence>
<dbReference type="RefSeq" id="WP_158060408.1">
    <property type="nucleotide sequence ID" value="NZ_CP044427.1"/>
</dbReference>
<dbReference type="KEGG" id="serw:FY030_04155"/>
<keyword evidence="4" id="KW-1185">Reference proteome</keyword>
<dbReference type="OrthoDB" id="5244859at2"/>
<dbReference type="EMBL" id="CP044427">
    <property type="protein sequence ID" value="QFG68017.1"/>
    <property type="molecule type" value="Genomic_DNA"/>
</dbReference>
<name>A0A5J6V2W4_9MICO</name>
<sequence>MPWRPDLLALVELAAPSSCAGCGAAGTRWCPDCAVVLSASAPRPWRPTPCPRGFPPTWTGLAYAGQVRAAVVAWKEQDRVELNPVLATVLRGVLAEALAGSPPHTAAVLQHTPVALVPAPSAPSSIRTRGRRPVPELAAAAGRADLLVDALRLTRRVQDQAGLSAQQRAANLQRAVTVRPRVRAALREVPCVVVDDVVTTGATLAECTRALLAAGAGPVVAVTVAATARRPAQARPQRAD</sequence>
<reference evidence="3 4" key="1">
    <citation type="submission" date="2019-09" db="EMBL/GenBank/DDBJ databases">
        <title>Serinicoccus pratensis sp. nov., isolated from meadow soil.</title>
        <authorList>
            <person name="Zhang W."/>
        </authorList>
    </citation>
    <scope>NUCLEOTIDE SEQUENCE [LARGE SCALE GENOMIC DNA]</scope>
    <source>
        <strain evidence="3 4">W204</strain>
    </source>
</reference>
<evidence type="ECO:0000313" key="3">
    <source>
        <dbReference type="EMBL" id="QFG68017.1"/>
    </source>
</evidence>
<protein>
    <submittedName>
        <fullName evidence="3">ComF family protein</fullName>
    </submittedName>
</protein>
<dbReference type="InterPro" id="IPR029057">
    <property type="entry name" value="PRTase-like"/>
</dbReference>
<dbReference type="Proteomes" id="UP000326546">
    <property type="component" value="Chromosome"/>
</dbReference>
<feature type="domain" description="Phosphoribosyltransferase" evidence="2">
    <location>
        <begin position="127"/>
        <end position="238"/>
    </location>
</feature>
<organism evidence="3 4">
    <name type="scientific">Ornithinimicrobium pratense</name>
    <dbReference type="NCBI Taxonomy" id="2593973"/>
    <lineage>
        <taxon>Bacteria</taxon>
        <taxon>Bacillati</taxon>
        <taxon>Actinomycetota</taxon>
        <taxon>Actinomycetes</taxon>
        <taxon>Micrococcales</taxon>
        <taxon>Ornithinimicrobiaceae</taxon>
        <taxon>Ornithinimicrobium</taxon>
    </lineage>
</organism>
<dbReference type="PANTHER" id="PTHR47505">
    <property type="entry name" value="DNA UTILIZATION PROTEIN YHGH"/>
    <property type="match status" value="1"/>
</dbReference>
<comment type="similarity">
    <text evidence="1">Belongs to the ComF/GntX family.</text>
</comment>
<dbReference type="SUPFAM" id="SSF53271">
    <property type="entry name" value="PRTase-like"/>
    <property type="match status" value="1"/>
</dbReference>
<dbReference type="Pfam" id="PF00156">
    <property type="entry name" value="Pribosyltran"/>
    <property type="match status" value="1"/>
</dbReference>
<dbReference type="PANTHER" id="PTHR47505:SF1">
    <property type="entry name" value="DNA UTILIZATION PROTEIN YHGH"/>
    <property type="match status" value="1"/>
</dbReference>
<evidence type="ECO:0000259" key="2">
    <source>
        <dbReference type="Pfam" id="PF00156"/>
    </source>
</evidence>
<dbReference type="InterPro" id="IPR051910">
    <property type="entry name" value="ComF/GntX_DNA_util-trans"/>
</dbReference>
<dbReference type="AlphaFoldDB" id="A0A5J6V2W4"/>
<proteinExistence type="inferred from homology"/>